<name>A0A093UZE2_TALMA</name>
<evidence type="ECO:0000256" key="9">
    <source>
        <dbReference type="SAM" id="MobiDB-lite"/>
    </source>
</evidence>
<feature type="transmembrane region" description="Helical" evidence="10">
    <location>
        <begin position="137"/>
        <end position="156"/>
    </location>
</feature>
<dbReference type="AlphaFoldDB" id="A0A093UZE2"/>
<evidence type="ECO:0000313" key="11">
    <source>
        <dbReference type="EMBL" id="KFX45652.1"/>
    </source>
</evidence>
<dbReference type="GO" id="GO:1903425">
    <property type="term" value="F:fluoride transmembrane transporter activity"/>
    <property type="evidence" value="ECO:0007669"/>
    <property type="project" value="TreeGrafter"/>
</dbReference>
<dbReference type="PANTHER" id="PTHR28259">
    <property type="entry name" value="FLUORIDE EXPORT PROTEIN 1-RELATED"/>
    <property type="match status" value="1"/>
</dbReference>
<comment type="similarity">
    <text evidence="7">Belongs to the fluoride channel Fluc/FEX (TC 1.A.43) family.</text>
</comment>
<evidence type="ECO:0000256" key="2">
    <source>
        <dbReference type="ARBA" id="ARBA00004651"/>
    </source>
</evidence>
<evidence type="ECO:0000256" key="3">
    <source>
        <dbReference type="ARBA" id="ARBA00022475"/>
    </source>
</evidence>
<feature type="transmembrane region" description="Helical" evidence="10">
    <location>
        <begin position="301"/>
        <end position="323"/>
    </location>
</feature>
<gene>
    <name evidence="11" type="ORF">GQ26_0220610</name>
</gene>
<keyword evidence="5 10" id="KW-1133">Transmembrane helix</keyword>
<feature type="transmembrane region" description="Helical" evidence="10">
    <location>
        <begin position="109"/>
        <end position="131"/>
    </location>
</feature>
<feature type="transmembrane region" description="Helical" evidence="10">
    <location>
        <begin position="329"/>
        <end position="349"/>
    </location>
</feature>
<dbReference type="HOGENOM" id="CLU_030507_0_0_1"/>
<dbReference type="EMBL" id="JPOX01000022">
    <property type="protein sequence ID" value="KFX45652.1"/>
    <property type="molecule type" value="Genomic_DNA"/>
</dbReference>
<feature type="transmembrane region" description="Helical" evidence="10">
    <location>
        <begin position="204"/>
        <end position="225"/>
    </location>
</feature>
<comment type="subcellular location">
    <subcellularLocation>
        <location evidence="2">Cell membrane</location>
        <topology evidence="2">Multi-pass membrane protein</topology>
    </subcellularLocation>
</comment>
<accession>A0A093UZE2</accession>
<reference evidence="11" key="1">
    <citation type="journal article" date="2014" name="PLoS Genet.">
        <title>Signature Gene Expression Reveals Novel Clues to the Molecular Mechanisms of Dimorphic Transition in Penicillium marneffei.</title>
        <authorList>
            <person name="Yang E."/>
            <person name="Wang G."/>
            <person name="Cai J."/>
            <person name="Woo P.C."/>
            <person name="Lau S.K."/>
            <person name="Yuen K.-Y."/>
            <person name="Chow W.-N."/>
            <person name="Lin X."/>
        </authorList>
    </citation>
    <scope>NUCLEOTIDE SEQUENCE [LARGE SCALE GENOMIC DNA]</scope>
    <source>
        <strain evidence="11">PM1</strain>
    </source>
</reference>
<dbReference type="PANTHER" id="PTHR28259:SF1">
    <property type="entry name" value="FLUORIDE EXPORT PROTEIN 1-RELATED"/>
    <property type="match status" value="1"/>
</dbReference>
<comment type="catalytic activity">
    <reaction evidence="8">
        <text>fluoride(in) = fluoride(out)</text>
        <dbReference type="Rhea" id="RHEA:76159"/>
        <dbReference type="ChEBI" id="CHEBI:17051"/>
    </reaction>
    <physiologicalReaction direction="left-to-right" evidence="8">
        <dbReference type="Rhea" id="RHEA:76160"/>
    </physiologicalReaction>
</comment>
<evidence type="ECO:0000256" key="7">
    <source>
        <dbReference type="ARBA" id="ARBA00035120"/>
    </source>
</evidence>
<feature type="region of interest" description="Disordered" evidence="9">
    <location>
        <begin position="1"/>
        <end position="96"/>
    </location>
</feature>
<sequence>MSRSSRDIINDPDKAPDEENAVAPLSEIAAEQPVEHRDEQEEQEEQKRRERIRDEEEEREEREEERYDDEGIPLAEITSEPPVERHEQPAPPPAAAEGLSAWATRIYTISYLIFFAIWGTLARLGVQALTIYPGAPVLTGVVWANVGGCILMGFFIEDRNIFREEWGLPAEDATKSYQQPRRKSSTASAQERWLKRHKTVKKSIPLYIGLTTGFCGSFTSFSSFMRDVFLALSNDLADSSVSSPTGSLIASRARGDSFMAVVAVLAITVSMSLAAFYLGAHLALALDPLTPTIPFRFTRKVLDPLVVVLSWGCWLGSVFMAIWPPYNAWRTEAVFAIVFAPLGCLFRFYMSLALNARIPAFPLGTFAVNIIGTGVLGMCYDLQHVAGIGAWVGSWGFDPLAPSSRASIFPDVTAELGATARSIRVSCQVLQGIMDGFCGTTTTVSTWVAELTSIGLGTSKRRRFAWAYLYAAVSMGVGLSLLVVVMGSVRWSRGFDKPYC</sequence>
<dbReference type="GO" id="GO:0005886">
    <property type="term" value="C:plasma membrane"/>
    <property type="evidence" value="ECO:0007669"/>
    <property type="project" value="UniProtKB-SubCell"/>
</dbReference>
<evidence type="ECO:0000256" key="10">
    <source>
        <dbReference type="SAM" id="Phobius"/>
    </source>
</evidence>
<feature type="compositionally biased region" description="Acidic residues" evidence="9">
    <location>
        <begin position="55"/>
        <end position="71"/>
    </location>
</feature>
<keyword evidence="4 10" id="KW-0812">Transmembrane</keyword>
<organism evidence="11">
    <name type="scientific">Talaromyces marneffei PM1</name>
    <dbReference type="NCBI Taxonomy" id="1077442"/>
    <lineage>
        <taxon>Eukaryota</taxon>
        <taxon>Fungi</taxon>
        <taxon>Dikarya</taxon>
        <taxon>Ascomycota</taxon>
        <taxon>Pezizomycotina</taxon>
        <taxon>Eurotiomycetes</taxon>
        <taxon>Eurotiomycetidae</taxon>
        <taxon>Eurotiales</taxon>
        <taxon>Trichocomaceae</taxon>
        <taxon>Talaromyces</taxon>
        <taxon>Talaromyces sect. Talaromyces</taxon>
    </lineage>
</organism>
<keyword evidence="6 10" id="KW-0472">Membrane</keyword>
<comment type="function">
    <text evidence="1">Fluoride channel required for the rapid expulsion of cytoplasmic fluoride.</text>
</comment>
<feature type="transmembrane region" description="Helical" evidence="10">
    <location>
        <begin position="258"/>
        <end position="280"/>
    </location>
</feature>
<evidence type="ECO:0000256" key="1">
    <source>
        <dbReference type="ARBA" id="ARBA00002598"/>
    </source>
</evidence>
<feature type="compositionally biased region" description="Basic and acidic residues" evidence="9">
    <location>
        <begin position="1"/>
        <end position="17"/>
    </location>
</feature>
<dbReference type="eggNOG" id="ENOG502RYW7">
    <property type="taxonomic scope" value="Eukaryota"/>
</dbReference>
<comment type="caution">
    <text evidence="11">The sequence shown here is derived from an EMBL/GenBank/DDBJ whole genome shotgun (WGS) entry which is preliminary data.</text>
</comment>
<feature type="compositionally biased region" description="Basic and acidic residues" evidence="9">
    <location>
        <begin position="33"/>
        <end position="54"/>
    </location>
</feature>
<dbReference type="InterPro" id="IPR003691">
    <property type="entry name" value="FluC"/>
</dbReference>
<proteinExistence type="inferred from homology"/>
<protein>
    <submittedName>
        <fullName evidence="11">Uncharacterized protein</fullName>
    </submittedName>
</protein>
<evidence type="ECO:0000256" key="4">
    <source>
        <dbReference type="ARBA" id="ARBA00022692"/>
    </source>
</evidence>
<evidence type="ECO:0000256" key="5">
    <source>
        <dbReference type="ARBA" id="ARBA00022989"/>
    </source>
</evidence>
<keyword evidence="3" id="KW-1003">Cell membrane</keyword>
<evidence type="ECO:0000256" key="6">
    <source>
        <dbReference type="ARBA" id="ARBA00023136"/>
    </source>
</evidence>
<evidence type="ECO:0000256" key="8">
    <source>
        <dbReference type="ARBA" id="ARBA00035585"/>
    </source>
</evidence>
<dbReference type="Pfam" id="PF02537">
    <property type="entry name" value="CRCB"/>
    <property type="match status" value="2"/>
</dbReference>
<feature type="transmembrane region" description="Helical" evidence="10">
    <location>
        <begin position="467"/>
        <end position="489"/>
    </location>
</feature>